<organism evidence="2 3">
    <name type="scientific">Blastococcus aurantiacus</name>
    <dbReference type="NCBI Taxonomy" id="1550231"/>
    <lineage>
        <taxon>Bacteria</taxon>
        <taxon>Bacillati</taxon>
        <taxon>Actinomycetota</taxon>
        <taxon>Actinomycetes</taxon>
        <taxon>Geodermatophilales</taxon>
        <taxon>Geodermatophilaceae</taxon>
        <taxon>Blastococcus</taxon>
    </lineage>
</organism>
<sequence length="405" mass="43997">MRHHRDVPRRIAVLVPVVCLALTGCLRLEAPAPDVQPGRQGPVLAEIQPAADADTARLEPACPAPEQPATLSAAQLNEMVTESDLPYWQAADVGASAVLSDGRVLWVYGDTLREKQIEPRLVDNTVLVTSGTCMSQLITDGLGPVFPRDSRELSHWPMSLVRLEPTAADGEGVTDVVVVYLSRIQRGDRQWDFIFRGTTAAVLEVGADGVPRLARMAHLTPDSVSFDQINWGAAATVDGDWLYLYGTRQTGEADVYGRELYVSRRPAGEPMNAAAMQYWDGSEWQPDGSRAVPILDAVQGTSQTLSVNRLDGRWTAISKRGGDLADKITMWTSDQPYGPWTATDVADSPNGQDTGNLQYTPLSHPGIRTPSGRLLVSVSRNTSSIEELFASPEVGRVLFTEVGRP</sequence>
<dbReference type="InterPro" id="IPR025442">
    <property type="entry name" value="DUF4185"/>
</dbReference>
<reference evidence="3" key="1">
    <citation type="submission" date="2016-10" db="EMBL/GenBank/DDBJ databases">
        <authorList>
            <person name="Varghese N."/>
            <person name="Submissions S."/>
        </authorList>
    </citation>
    <scope>NUCLEOTIDE SEQUENCE [LARGE SCALE GENOMIC DNA]</scope>
    <source>
        <strain evidence="3">DSM 44268</strain>
    </source>
</reference>
<dbReference type="OrthoDB" id="284233at2"/>
<dbReference type="PROSITE" id="PS51257">
    <property type="entry name" value="PROKAR_LIPOPROTEIN"/>
    <property type="match status" value="1"/>
</dbReference>
<evidence type="ECO:0000259" key="1">
    <source>
        <dbReference type="Pfam" id="PF13810"/>
    </source>
</evidence>
<dbReference type="Proteomes" id="UP000199406">
    <property type="component" value="Unassembled WGS sequence"/>
</dbReference>
<evidence type="ECO:0000313" key="2">
    <source>
        <dbReference type="EMBL" id="SDE98605.1"/>
    </source>
</evidence>
<dbReference type="Pfam" id="PF13810">
    <property type="entry name" value="DUF4185"/>
    <property type="match status" value="1"/>
</dbReference>
<dbReference type="AlphaFoldDB" id="A0A1G7HDV6"/>
<dbReference type="STRING" id="1550231.SAMN05660662_0545"/>
<accession>A0A1G7HDV6</accession>
<name>A0A1G7HDV6_9ACTN</name>
<feature type="domain" description="DUF4185" evidence="1">
    <location>
        <begin position="89"/>
        <end position="379"/>
    </location>
</feature>
<protein>
    <recommendedName>
        <fullName evidence="1">DUF4185 domain-containing protein</fullName>
    </recommendedName>
</protein>
<proteinExistence type="predicted"/>
<dbReference type="EMBL" id="FNBT01000001">
    <property type="protein sequence ID" value="SDE98605.1"/>
    <property type="molecule type" value="Genomic_DNA"/>
</dbReference>
<gene>
    <name evidence="2" type="ORF">SAMN05660662_0545</name>
</gene>
<keyword evidence="3" id="KW-1185">Reference proteome</keyword>
<evidence type="ECO:0000313" key="3">
    <source>
        <dbReference type="Proteomes" id="UP000199406"/>
    </source>
</evidence>